<dbReference type="EMBL" id="VIWT01000005">
    <property type="protein sequence ID" value="TWF73443.1"/>
    <property type="molecule type" value="Genomic_DNA"/>
</dbReference>
<protein>
    <submittedName>
        <fullName evidence="2">Uncharacterized protein DUF3152</fullName>
    </submittedName>
</protein>
<organism evidence="2 3">
    <name type="scientific">Kitasatospora viridis</name>
    <dbReference type="NCBI Taxonomy" id="281105"/>
    <lineage>
        <taxon>Bacteria</taxon>
        <taxon>Bacillati</taxon>
        <taxon>Actinomycetota</taxon>
        <taxon>Actinomycetes</taxon>
        <taxon>Kitasatosporales</taxon>
        <taxon>Streptomycetaceae</taxon>
        <taxon>Kitasatospora</taxon>
    </lineage>
</organism>
<evidence type="ECO:0000313" key="2">
    <source>
        <dbReference type="EMBL" id="TWF73443.1"/>
    </source>
</evidence>
<comment type="caution">
    <text evidence="2">The sequence shown here is derived from an EMBL/GenBank/DDBJ whole genome shotgun (WGS) entry which is preliminary data.</text>
</comment>
<feature type="domain" description="DUF3152" evidence="1">
    <location>
        <begin position="49"/>
        <end position="208"/>
    </location>
</feature>
<dbReference type="GO" id="GO:0008237">
    <property type="term" value="F:metallopeptidase activity"/>
    <property type="evidence" value="ECO:0007669"/>
    <property type="project" value="InterPro"/>
</dbReference>
<dbReference type="OrthoDB" id="9779865at2"/>
<evidence type="ECO:0000313" key="3">
    <source>
        <dbReference type="Proteomes" id="UP000317940"/>
    </source>
</evidence>
<dbReference type="RefSeq" id="WP_145910425.1">
    <property type="nucleotide sequence ID" value="NZ_BAAAMZ010000001.1"/>
</dbReference>
<proteinExistence type="predicted"/>
<name>A0A561SEZ4_9ACTN</name>
<keyword evidence="3" id="KW-1185">Reference proteome</keyword>
<dbReference type="SUPFAM" id="SSF55486">
    <property type="entry name" value="Metalloproteases ('zincins'), catalytic domain"/>
    <property type="match status" value="1"/>
</dbReference>
<dbReference type="AlphaFoldDB" id="A0A561SEZ4"/>
<accession>A0A561SEZ4</accession>
<dbReference type="Proteomes" id="UP000317940">
    <property type="component" value="Unassembled WGS sequence"/>
</dbReference>
<gene>
    <name evidence="2" type="ORF">FHX73_1554</name>
</gene>
<dbReference type="PROSITE" id="PS51318">
    <property type="entry name" value="TAT"/>
    <property type="match status" value="1"/>
</dbReference>
<dbReference type="Gene3D" id="3.40.390.10">
    <property type="entry name" value="Collagenase (Catalytic Domain)"/>
    <property type="match status" value="1"/>
</dbReference>
<evidence type="ECO:0000259" key="1">
    <source>
        <dbReference type="Pfam" id="PF11350"/>
    </source>
</evidence>
<dbReference type="InterPro" id="IPR022603">
    <property type="entry name" value="DUF3152"/>
</dbReference>
<reference evidence="2 3" key="1">
    <citation type="submission" date="2019-06" db="EMBL/GenBank/DDBJ databases">
        <title>Sequencing the genomes of 1000 actinobacteria strains.</title>
        <authorList>
            <person name="Klenk H.-P."/>
        </authorList>
    </citation>
    <scope>NUCLEOTIDE SEQUENCE [LARGE SCALE GENOMIC DNA]</scope>
    <source>
        <strain evidence="2 3">DSM 44826</strain>
    </source>
</reference>
<dbReference type="Pfam" id="PF11350">
    <property type="entry name" value="DUF3152"/>
    <property type="match status" value="1"/>
</dbReference>
<sequence>MDHKYHALTGTRGRRAGLGAAALLVAATVTAGLLGWPPFDSASANRPLRFTTAAGGSGRFGTADRLYRYKVRVEDGLPDSPAQFAAAVDAVLGNTRRGWAAGGDVSFQRMPADPVDFTVYLATPATTDRICGQYKLDTGGTVNCGVGHQVVINDKRWTELSPYYPGRPDDYHALALNHEVGHVLGHGHADCPGAGQPAPVMMQQILGLHGCVPNVWPYSDDGTLLTGPPAP</sequence>
<dbReference type="InterPro" id="IPR006311">
    <property type="entry name" value="TAT_signal"/>
</dbReference>
<dbReference type="InterPro" id="IPR024079">
    <property type="entry name" value="MetalloPept_cat_dom_sf"/>
</dbReference>